<evidence type="ECO:0000256" key="1">
    <source>
        <dbReference type="ARBA" id="ARBA00010945"/>
    </source>
</evidence>
<evidence type="ECO:0000256" key="2">
    <source>
        <dbReference type="ARBA" id="ARBA00022763"/>
    </source>
</evidence>
<dbReference type="Gene3D" id="3.40.1170.60">
    <property type="match status" value="1"/>
</dbReference>
<gene>
    <name evidence="5" type="ORF">AVDCRST_MAG70-1619</name>
</gene>
<dbReference type="InterPro" id="IPR001126">
    <property type="entry name" value="UmuC"/>
</dbReference>
<dbReference type="Gene3D" id="3.30.70.270">
    <property type="match status" value="1"/>
</dbReference>
<dbReference type="Gene3D" id="1.10.150.20">
    <property type="entry name" value="5' to 3' exonuclease, C-terminal subdomain"/>
    <property type="match status" value="1"/>
</dbReference>
<dbReference type="SUPFAM" id="SSF56672">
    <property type="entry name" value="DNA/RNA polymerases"/>
    <property type="match status" value="1"/>
</dbReference>
<feature type="domain" description="UmuC" evidence="4">
    <location>
        <begin position="3"/>
        <end position="181"/>
    </location>
</feature>
<dbReference type="PANTHER" id="PTHR35369:SF2">
    <property type="entry name" value="BLR3025 PROTEIN"/>
    <property type="match status" value="1"/>
</dbReference>
<dbReference type="PROSITE" id="PS50173">
    <property type="entry name" value="UMUC"/>
    <property type="match status" value="1"/>
</dbReference>
<feature type="region of interest" description="Disordered" evidence="3">
    <location>
        <begin position="213"/>
        <end position="235"/>
    </location>
</feature>
<dbReference type="AlphaFoldDB" id="A0A6J4UTY3"/>
<sequence length="397" mass="42797">MPIACLCVPNFALRVALLGRPELDGAPLVLGAPPEGRPIVLDATPEAVARGVRPGMLLREVTALCPGATVFAPDPLREADVAADLVARLDDLSPAVELDPDDPGLVYIDLAGSERLLGTPEAVARRVLEVTPPLLRPRLGVGPGRFPARVAAGLAAPGTTSIIDPAGVATFLAPVPVGWLPVPPDMHRRLERLGIRTLGDLAALPAGPVAARFGPAGRRARDLAQGRDDTPVRPRPRQETVIETIELPAPATSRETLLIVVRQLVGLAFGRARLRGRAVRQVRLRARLEGGRSWEQVATLKEPVSGEEMGDVLRRRFGAVTIPGPIEAVELALSGLTREVSRQGTLDGFRARRLAPLDEAVHHLKYRYGRSPVYRIVEVEPWSRIPERRHALISYDP</sequence>
<dbReference type="Pfam" id="PF00817">
    <property type="entry name" value="IMS"/>
    <property type="match status" value="1"/>
</dbReference>
<evidence type="ECO:0000313" key="5">
    <source>
        <dbReference type="EMBL" id="CAA9560383.1"/>
    </source>
</evidence>
<dbReference type="InterPro" id="IPR017961">
    <property type="entry name" value="DNA_pol_Y-fam_little_finger"/>
</dbReference>
<dbReference type="GO" id="GO:0003684">
    <property type="term" value="F:damaged DNA binding"/>
    <property type="evidence" value="ECO:0007669"/>
    <property type="project" value="InterPro"/>
</dbReference>
<dbReference type="InterPro" id="IPR050356">
    <property type="entry name" value="SulA_CellDiv_inhibitor"/>
</dbReference>
<evidence type="ECO:0000256" key="3">
    <source>
        <dbReference type="SAM" id="MobiDB-lite"/>
    </source>
</evidence>
<accession>A0A6J4UTY3</accession>
<dbReference type="PANTHER" id="PTHR35369">
    <property type="entry name" value="BLR3025 PROTEIN-RELATED"/>
    <property type="match status" value="1"/>
</dbReference>
<dbReference type="Pfam" id="PF11799">
    <property type="entry name" value="IMS_C"/>
    <property type="match status" value="1"/>
</dbReference>
<keyword evidence="2" id="KW-0227">DNA damage</keyword>
<feature type="compositionally biased region" description="Basic and acidic residues" evidence="3">
    <location>
        <begin position="219"/>
        <end position="235"/>
    </location>
</feature>
<comment type="similarity">
    <text evidence="1">Belongs to the DNA polymerase type-Y family.</text>
</comment>
<evidence type="ECO:0000259" key="4">
    <source>
        <dbReference type="PROSITE" id="PS50173"/>
    </source>
</evidence>
<reference evidence="5" key="1">
    <citation type="submission" date="2020-02" db="EMBL/GenBank/DDBJ databases">
        <authorList>
            <person name="Meier V. D."/>
        </authorList>
    </citation>
    <scope>NUCLEOTIDE SEQUENCE</scope>
    <source>
        <strain evidence="5">AVDCRST_MAG70</strain>
    </source>
</reference>
<name>A0A6J4UTY3_9BACT</name>
<organism evidence="5">
    <name type="scientific">uncultured Thermomicrobiales bacterium</name>
    <dbReference type="NCBI Taxonomy" id="1645740"/>
    <lineage>
        <taxon>Bacteria</taxon>
        <taxon>Pseudomonadati</taxon>
        <taxon>Thermomicrobiota</taxon>
        <taxon>Thermomicrobia</taxon>
        <taxon>Thermomicrobiales</taxon>
        <taxon>environmental samples</taxon>
    </lineage>
</organism>
<proteinExistence type="inferred from homology"/>
<dbReference type="CDD" id="cd03468">
    <property type="entry name" value="PolY_like"/>
    <property type="match status" value="1"/>
</dbReference>
<dbReference type="InterPro" id="IPR043128">
    <property type="entry name" value="Rev_trsase/Diguanyl_cyclase"/>
</dbReference>
<dbReference type="GO" id="GO:0006281">
    <property type="term" value="P:DNA repair"/>
    <property type="evidence" value="ECO:0007669"/>
    <property type="project" value="InterPro"/>
</dbReference>
<dbReference type="EMBL" id="CADCWH010000257">
    <property type="protein sequence ID" value="CAA9560383.1"/>
    <property type="molecule type" value="Genomic_DNA"/>
</dbReference>
<dbReference type="InterPro" id="IPR043502">
    <property type="entry name" value="DNA/RNA_pol_sf"/>
</dbReference>
<protein>
    <recommendedName>
        <fullName evidence="4">UmuC domain-containing protein</fullName>
    </recommendedName>
</protein>